<gene>
    <name evidence="4" type="ORF">ACFOGP_05405</name>
</gene>
<dbReference type="SUPFAM" id="SSF52833">
    <property type="entry name" value="Thioredoxin-like"/>
    <property type="match status" value="1"/>
</dbReference>
<sequence length="187" mass="20548">MRWFRFAVLYTCLGLCANGALAADPSALETMREGDMRKLVIHPEPEAVPDISFVDAADAEVSLDQYRGKYVLVNFWATWCAPCRKEMPSLSALQAEFGGDDFEVVTIATGRNPVAGMRRFFEEVGVDNLPLYRDPKQQLARQMAVLALPVSVILDPEGREIARLMGDADWHGDSARAIVSALVGGES</sequence>
<accession>A0ABV7GPG6</accession>
<dbReference type="PROSITE" id="PS00194">
    <property type="entry name" value="THIOREDOXIN_1"/>
    <property type="match status" value="1"/>
</dbReference>
<keyword evidence="1" id="KW-0676">Redox-active center</keyword>
<dbReference type="Proteomes" id="UP001595632">
    <property type="component" value="Unassembled WGS sequence"/>
</dbReference>
<evidence type="ECO:0000256" key="1">
    <source>
        <dbReference type="ARBA" id="ARBA00023284"/>
    </source>
</evidence>
<dbReference type="InterPro" id="IPR036249">
    <property type="entry name" value="Thioredoxin-like_sf"/>
</dbReference>
<dbReference type="RefSeq" id="WP_275631629.1">
    <property type="nucleotide sequence ID" value="NZ_JARGYD010000002.1"/>
</dbReference>
<name>A0ABV7GPG6_9RHOB</name>
<dbReference type="InterPro" id="IPR050553">
    <property type="entry name" value="Thioredoxin_ResA/DsbE_sf"/>
</dbReference>
<dbReference type="InterPro" id="IPR000866">
    <property type="entry name" value="AhpC/TSA"/>
</dbReference>
<proteinExistence type="predicted"/>
<reference evidence="5" key="1">
    <citation type="journal article" date="2019" name="Int. J. Syst. Evol. Microbiol.">
        <title>The Global Catalogue of Microorganisms (GCM) 10K type strain sequencing project: providing services to taxonomists for standard genome sequencing and annotation.</title>
        <authorList>
            <consortium name="The Broad Institute Genomics Platform"/>
            <consortium name="The Broad Institute Genome Sequencing Center for Infectious Disease"/>
            <person name="Wu L."/>
            <person name="Ma J."/>
        </authorList>
    </citation>
    <scope>NUCLEOTIDE SEQUENCE [LARGE SCALE GENOMIC DNA]</scope>
    <source>
        <strain evidence="5">KCTC 52366</strain>
    </source>
</reference>
<feature type="chain" id="PRO_5046948988" evidence="2">
    <location>
        <begin position="23"/>
        <end position="187"/>
    </location>
</feature>
<comment type="caution">
    <text evidence="4">The sequence shown here is derived from an EMBL/GenBank/DDBJ whole genome shotgun (WGS) entry which is preliminary data.</text>
</comment>
<protein>
    <submittedName>
        <fullName evidence="4">TlpA family protein disulfide reductase</fullName>
    </submittedName>
</protein>
<evidence type="ECO:0000313" key="4">
    <source>
        <dbReference type="EMBL" id="MFC3142134.1"/>
    </source>
</evidence>
<evidence type="ECO:0000256" key="2">
    <source>
        <dbReference type="SAM" id="SignalP"/>
    </source>
</evidence>
<dbReference type="Gene3D" id="3.40.30.10">
    <property type="entry name" value="Glutaredoxin"/>
    <property type="match status" value="1"/>
</dbReference>
<dbReference type="Pfam" id="PF00578">
    <property type="entry name" value="AhpC-TSA"/>
    <property type="match status" value="1"/>
</dbReference>
<feature type="signal peptide" evidence="2">
    <location>
        <begin position="1"/>
        <end position="22"/>
    </location>
</feature>
<dbReference type="PROSITE" id="PS51352">
    <property type="entry name" value="THIOREDOXIN_2"/>
    <property type="match status" value="1"/>
</dbReference>
<keyword evidence="5" id="KW-1185">Reference proteome</keyword>
<keyword evidence="2" id="KW-0732">Signal</keyword>
<organism evidence="4 5">
    <name type="scientific">Psychromarinibacter halotolerans</name>
    <dbReference type="NCBI Taxonomy" id="1775175"/>
    <lineage>
        <taxon>Bacteria</taxon>
        <taxon>Pseudomonadati</taxon>
        <taxon>Pseudomonadota</taxon>
        <taxon>Alphaproteobacteria</taxon>
        <taxon>Rhodobacterales</taxon>
        <taxon>Paracoccaceae</taxon>
        <taxon>Psychromarinibacter</taxon>
    </lineage>
</organism>
<dbReference type="PANTHER" id="PTHR42852:SF18">
    <property type="entry name" value="CHROMOSOME UNDETERMINED SCAFFOLD_47, WHOLE GENOME SHOTGUN SEQUENCE"/>
    <property type="match status" value="1"/>
</dbReference>
<dbReference type="InterPro" id="IPR017937">
    <property type="entry name" value="Thioredoxin_CS"/>
</dbReference>
<feature type="domain" description="Thioredoxin" evidence="3">
    <location>
        <begin position="42"/>
        <end position="184"/>
    </location>
</feature>
<dbReference type="CDD" id="cd02966">
    <property type="entry name" value="TlpA_like_family"/>
    <property type="match status" value="1"/>
</dbReference>
<dbReference type="PANTHER" id="PTHR42852">
    <property type="entry name" value="THIOL:DISULFIDE INTERCHANGE PROTEIN DSBE"/>
    <property type="match status" value="1"/>
</dbReference>
<evidence type="ECO:0000313" key="5">
    <source>
        <dbReference type="Proteomes" id="UP001595632"/>
    </source>
</evidence>
<evidence type="ECO:0000259" key="3">
    <source>
        <dbReference type="PROSITE" id="PS51352"/>
    </source>
</evidence>
<dbReference type="InterPro" id="IPR013766">
    <property type="entry name" value="Thioredoxin_domain"/>
</dbReference>
<dbReference type="EMBL" id="JBHRTB010000010">
    <property type="protein sequence ID" value="MFC3142134.1"/>
    <property type="molecule type" value="Genomic_DNA"/>
</dbReference>